<accession>A0A6A5SXY1</accession>
<evidence type="ECO:0000313" key="3">
    <source>
        <dbReference type="EMBL" id="KAF1944229.1"/>
    </source>
</evidence>
<keyword evidence="1" id="KW-0175">Coiled coil</keyword>
<feature type="coiled-coil region" evidence="1">
    <location>
        <begin position="14"/>
        <end position="41"/>
    </location>
</feature>
<name>A0A6A5SXY1_9PLEO</name>
<dbReference type="Proteomes" id="UP000800038">
    <property type="component" value="Unassembled WGS sequence"/>
</dbReference>
<feature type="compositionally biased region" description="Basic and acidic residues" evidence="2">
    <location>
        <begin position="56"/>
        <end position="66"/>
    </location>
</feature>
<sequence>MELASEQTSHASAVRELKRENARLRNMVETANMRYTKLKADVHEMGNRLKEFVGKEKEKAERKDEAADGEVGIDVEAEKTATKEKGKVTADTVNGDGDVEVGVEKRKARVAGTCSIKRAPWWRIDFSHY</sequence>
<organism evidence="3 4">
    <name type="scientific">Clathrospora elynae</name>
    <dbReference type="NCBI Taxonomy" id="706981"/>
    <lineage>
        <taxon>Eukaryota</taxon>
        <taxon>Fungi</taxon>
        <taxon>Dikarya</taxon>
        <taxon>Ascomycota</taxon>
        <taxon>Pezizomycotina</taxon>
        <taxon>Dothideomycetes</taxon>
        <taxon>Pleosporomycetidae</taxon>
        <taxon>Pleosporales</taxon>
        <taxon>Diademaceae</taxon>
        <taxon>Clathrospora</taxon>
    </lineage>
</organism>
<dbReference type="AlphaFoldDB" id="A0A6A5SXY1"/>
<gene>
    <name evidence="3" type="ORF">EJ02DRAFT_482516</name>
</gene>
<feature type="region of interest" description="Disordered" evidence="2">
    <location>
        <begin position="56"/>
        <end position="75"/>
    </location>
</feature>
<protein>
    <recommendedName>
        <fullName evidence="5">BZIP domain-containing protein</fullName>
    </recommendedName>
</protein>
<reference evidence="3" key="1">
    <citation type="journal article" date="2020" name="Stud. Mycol.">
        <title>101 Dothideomycetes genomes: a test case for predicting lifestyles and emergence of pathogens.</title>
        <authorList>
            <person name="Haridas S."/>
            <person name="Albert R."/>
            <person name="Binder M."/>
            <person name="Bloem J."/>
            <person name="Labutti K."/>
            <person name="Salamov A."/>
            <person name="Andreopoulos B."/>
            <person name="Baker S."/>
            <person name="Barry K."/>
            <person name="Bills G."/>
            <person name="Bluhm B."/>
            <person name="Cannon C."/>
            <person name="Castanera R."/>
            <person name="Culley D."/>
            <person name="Daum C."/>
            <person name="Ezra D."/>
            <person name="Gonzalez J."/>
            <person name="Henrissat B."/>
            <person name="Kuo A."/>
            <person name="Liang C."/>
            <person name="Lipzen A."/>
            <person name="Lutzoni F."/>
            <person name="Magnuson J."/>
            <person name="Mondo S."/>
            <person name="Nolan M."/>
            <person name="Ohm R."/>
            <person name="Pangilinan J."/>
            <person name="Park H.-J."/>
            <person name="Ramirez L."/>
            <person name="Alfaro M."/>
            <person name="Sun H."/>
            <person name="Tritt A."/>
            <person name="Yoshinaga Y."/>
            <person name="Zwiers L.-H."/>
            <person name="Turgeon B."/>
            <person name="Goodwin S."/>
            <person name="Spatafora J."/>
            <person name="Crous P."/>
            <person name="Grigoriev I."/>
        </authorList>
    </citation>
    <scope>NUCLEOTIDE SEQUENCE</scope>
    <source>
        <strain evidence="3">CBS 161.51</strain>
    </source>
</reference>
<evidence type="ECO:0000256" key="2">
    <source>
        <dbReference type="SAM" id="MobiDB-lite"/>
    </source>
</evidence>
<evidence type="ECO:0000256" key="1">
    <source>
        <dbReference type="SAM" id="Coils"/>
    </source>
</evidence>
<dbReference type="EMBL" id="ML976018">
    <property type="protein sequence ID" value="KAF1944229.1"/>
    <property type="molecule type" value="Genomic_DNA"/>
</dbReference>
<evidence type="ECO:0008006" key="5">
    <source>
        <dbReference type="Google" id="ProtNLM"/>
    </source>
</evidence>
<proteinExistence type="predicted"/>
<keyword evidence="4" id="KW-1185">Reference proteome</keyword>
<evidence type="ECO:0000313" key="4">
    <source>
        <dbReference type="Proteomes" id="UP000800038"/>
    </source>
</evidence>